<keyword evidence="1" id="KW-0812">Transmembrane</keyword>
<name>A0A078ARK7_STYLE</name>
<keyword evidence="1" id="KW-0472">Membrane</keyword>
<evidence type="ECO:0000256" key="1">
    <source>
        <dbReference type="SAM" id="Phobius"/>
    </source>
</evidence>
<feature type="transmembrane region" description="Helical" evidence="1">
    <location>
        <begin position="62"/>
        <end position="81"/>
    </location>
</feature>
<evidence type="ECO:0000313" key="3">
    <source>
        <dbReference type="Proteomes" id="UP000039865"/>
    </source>
</evidence>
<proteinExistence type="predicted"/>
<keyword evidence="1" id="KW-1133">Transmembrane helix</keyword>
<organism evidence="2 3">
    <name type="scientific">Stylonychia lemnae</name>
    <name type="common">Ciliate</name>
    <dbReference type="NCBI Taxonomy" id="5949"/>
    <lineage>
        <taxon>Eukaryota</taxon>
        <taxon>Sar</taxon>
        <taxon>Alveolata</taxon>
        <taxon>Ciliophora</taxon>
        <taxon>Intramacronucleata</taxon>
        <taxon>Spirotrichea</taxon>
        <taxon>Stichotrichia</taxon>
        <taxon>Sporadotrichida</taxon>
        <taxon>Oxytrichidae</taxon>
        <taxon>Stylonychinae</taxon>
        <taxon>Stylonychia</taxon>
    </lineage>
</organism>
<accession>A0A078ARK7</accession>
<dbReference type="AlphaFoldDB" id="A0A078ARK7"/>
<reference evidence="2 3" key="1">
    <citation type="submission" date="2014-06" db="EMBL/GenBank/DDBJ databases">
        <authorList>
            <person name="Swart Estienne"/>
        </authorList>
    </citation>
    <scope>NUCLEOTIDE SEQUENCE [LARGE SCALE GENOMIC DNA]</scope>
    <source>
        <strain evidence="2 3">130c</strain>
    </source>
</reference>
<evidence type="ECO:0000313" key="2">
    <source>
        <dbReference type="EMBL" id="CDW83483.1"/>
    </source>
</evidence>
<feature type="transmembrane region" description="Helical" evidence="1">
    <location>
        <begin position="165"/>
        <end position="190"/>
    </location>
</feature>
<feature type="transmembrane region" description="Helical" evidence="1">
    <location>
        <begin position="281"/>
        <end position="300"/>
    </location>
</feature>
<protein>
    <recommendedName>
        <fullName evidence="4">Transmembrane protein</fullName>
    </recommendedName>
</protein>
<dbReference type="Gene3D" id="1.20.1250.20">
    <property type="entry name" value="MFS general substrate transporter like domains"/>
    <property type="match status" value="1"/>
</dbReference>
<dbReference type="SUPFAM" id="SSF103473">
    <property type="entry name" value="MFS general substrate transporter"/>
    <property type="match status" value="1"/>
</dbReference>
<feature type="transmembrane region" description="Helical" evidence="1">
    <location>
        <begin position="246"/>
        <end position="275"/>
    </location>
</feature>
<feature type="transmembrane region" description="Helical" evidence="1">
    <location>
        <begin position="126"/>
        <end position="145"/>
    </location>
</feature>
<feature type="transmembrane region" description="Helical" evidence="1">
    <location>
        <begin position="29"/>
        <end position="50"/>
    </location>
</feature>
<keyword evidence="3" id="KW-1185">Reference proteome</keyword>
<feature type="transmembrane region" description="Helical" evidence="1">
    <location>
        <begin position="321"/>
        <end position="340"/>
    </location>
</feature>
<feature type="transmembrane region" description="Helical" evidence="1">
    <location>
        <begin position="346"/>
        <end position="364"/>
    </location>
</feature>
<sequence>MDMNNQLQFTTPETQNLDTQLYQLKGHLVLNYGFFMFIFYTAQVFGMYFWSNRVNQNNFKYLIVLMIFVQAITILLISLKLSIMLNLLFRAIQGFFSCAIGLTKLSIDNYFNPRRDMQKVIDLSGLWYIGIAIGSSLTSFIVFQSQDINEDGMIMQSEDGEKYPYLFSSLINLALSVISIGVFFTFYPTFNESKIFYKKLQSTMFFQSTFLLAQNDFTGQITRHQRTRSTFSSSTLKLLIAQDKNLVFALLYQGLVYFVYFGMIDVFTLYCFTVLDVQNELFYSNIYSFAALILFVMQMFSIDLNYFENQEQNINRLNKHILNQFLTAFVAMILLYLLRFLSSSNIYLLMVFTGLIFGIFMAQVSRILSQINSMIDNLALRIGEEGDHVRNLSQFNANIAKILGAFLLCVCGSFNFWQNTNYQLGKNKLIYFKHFYRLCLRIYADYGSINTKFAFDQLL</sequence>
<evidence type="ECO:0008006" key="4">
    <source>
        <dbReference type="Google" id="ProtNLM"/>
    </source>
</evidence>
<dbReference type="Proteomes" id="UP000039865">
    <property type="component" value="Unassembled WGS sequence"/>
</dbReference>
<dbReference type="EMBL" id="CCKQ01011884">
    <property type="protein sequence ID" value="CDW83483.1"/>
    <property type="molecule type" value="Genomic_DNA"/>
</dbReference>
<gene>
    <name evidence="2" type="primary">Contig8044.g8579</name>
    <name evidence="2" type="ORF">STYLEM_12530</name>
</gene>
<feature type="transmembrane region" description="Helical" evidence="1">
    <location>
        <begin position="399"/>
        <end position="417"/>
    </location>
</feature>
<dbReference type="InterPro" id="IPR036259">
    <property type="entry name" value="MFS_trans_sf"/>
</dbReference>
<dbReference type="InParanoid" id="A0A078ARK7"/>